<proteinExistence type="predicted"/>
<comment type="caution">
    <text evidence="1">The sequence shown here is derived from an EMBL/GenBank/DDBJ whole genome shotgun (WGS) entry which is preliminary data.</text>
</comment>
<keyword evidence="2" id="KW-1185">Reference proteome</keyword>
<evidence type="ECO:0000313" key="1">
    <source>
        <dbReference type="EMBL" id="MDA2806670.1"/>
    </source>
</evidence>
<reference evidence="1" key="1">
    <citation type="submission" date="2023-01" db="EMBL/GenBank/DDBJ databases">
        <title>Draft genome sequence of Nocardiopsis sp. LSu2-4 isolated from halophytes.</title>
        <authorList>
            <person name="Duangmal K."/>
            <person name="Chantavorakit T."/>
        </authorList>
    </citation>
    <scope>NUCLEOTIDE SEQUENCE</scope>
    <source>
        <strain evidence="1">LSu2-4</strain>
    </source>
</reference>
<organism evidence="1 2">
    <name type="scientific">Nocardiopsis suaedae</name>
    <dbReference type="NCBI Taxonomy" id="3018444"/>
    <lineage>
        <taxon>Bacteria</taxon>
        <taxon>Bacillati</taxon>
        <taxon>Actinomycetota</taxon>
        <taxon>Actinomycetes</taxon>
        <taxon>Streptosporangiales</taxon>
        <taxon>Nocardiopsidaceae</taxon>
        <taxon>Nocardiopsis</taxon>
    </lineage>
</organism>
<dbReference type="RefSeq" id="WP_270679306.1">
    <property type="nucleotide sequence ID" value="NZ_JAQFWP010000039.1"/>
</dbReference>
<sequence>MTARWPTKDDLAAARKRFEEAIPGWEPPVAFGVGLVGDDGTSFPAVNRRSGFLSAVVLGMVCGHASGTRTYDLPPYMLAEAVRLMSPAEACTDVRHPNLTAWRSMLAEIEDTADTENTAGTGRRAVAVFVGDFADPPADEHDARFRALLATEDA</sequence>
<accession>A0ABT4TPQ9</accession>
<name>A0ABT4TPQ9_9ACTN</name>
<dbReference type="Proteomes" id="UP001165685">
    <property type="component" value="Unassembled WGS sequence"/>
</dbReference>
<protein>
    <submittedName>
        <fullName evidence="1">Uncharacterized protein</fullName>
    </submittedName>
</protein>
<gene>
    <name evidence="1" type="ORF">O4U47_19330</name>
</gene>
<dbReference type="EMBL" id="JAQFWP010000039">
    <property type="protein sequence ID" value="MDA2806670.1"/>
    <property type="molecule type" value="Genomic_DNA"/>
</dbReference>
<evidence type="ECO:0000313" key="2">
    <source>
        <dbReference type="Proteomes" id="UP001165685"/>
    </source>
</evidence>